<dbReference type="InterPro" id="IPR040811">
    <property type="entry name" value="SLATT_4"/>
</dbReference>
<reference evidence="3 4" key="1">
    <citation type="submission" date="2019-03" db="EMBL/GenBank/DDBJ databases">
        <title>Genomic Encyclopedia of Type Strains, Phase IV (KMG-IV): sequencing the most valuable type-strain genomes for metagenomic binning, comparative biology and taxonomic classification.</title>
        <authorList>
            <person name="Goeker M."/>
        </authorList>
    </citation>
    <scope>NUCLEOTIDE SEQUENCE [LARGE SCALE GENOMIC DNA]</scope>
    <source>
        <strain evidence="3 4">DSM 100556</strain>
    </source>
</reference>
<dbReference type="Proteomes" id="UP000295718">
    <property type="component" value="Unassembled WGS sequence"/>
</dbReference>
<accession>A0A4R1R6K0</accession>
<dbReference type="Pfam" id="PF18186">
    <property type="entry name" value="SLATT_4"/>
    <property type="match status" value="1"/>
</dbReference>
<feature type="transmembrane region" description="Helical" evidence="1">
    <location>
        <begin position="66"/>
        <end position="84"/>
    </location>
</feature>
<keyword evidence="4" id="KW-1185">Reference proteome</keyword>
<evidence type="ECO:0000256" key="1">
    <source>
        <dbReference type="SAM" id="Phobius"/>
    </source>
</evidence>
<dbReference type="EMBL" id="SLUO01000001">
    <property type="protein sequence ID" value="TCL61148.1"/>
    <property type="molecule type" value="Genomic_DNA"/>
</dbReference>
<organism evidence="3 4">
    <name type="scientific">Kineothrix alysoides</name>
    <dbReference type="NCBI Taxonomy" id="1469948"/>
    <lineage>
        <taxon>Bacteria</taxon>
        <taxon>Bacillati</taxon>
        <taxon>Bacillota</taxon>
        <taxon>Clostridia</taxon>
        <taxon>Lachnospirales</taxon>
        <taxon>Lachnospiraceae</taxon>
        <taxon>Kineothrix</taxon>
    </lineage>
</organism>
<feature type="domain" description="SMODS and SLOG-associating 2TM effector" evidence="2">
    <location>
        <begin position="8"/>
        <end position="172"/>
    </location>
</feature>
<comment type="caution">
    <text evidence="3">The sequence shown here is derived from an EMBL/GenBank/DDBJ whole genome shotgun (WGS) entry which is preliminary data.</text>
</comment>
<proteinExistence type="predicted"/>
<dbReference type="STRING" id="1469948.GCA_000732725_02524"/>
<keyword evidence="1" id="KW-0472">Membrane</keyword>
<gene>
    <name evidence="3" type="ORF">EDD76_101245</name>
</gene>
<dbReference type="RefSeq" id="WP_031391202.1">
    <property type="nucleotide sequence ID" value="NZ_JPNB01000002.1"/>
</dbReference>
<dbReference type="AlphaFoldDB" id="A0A4R1R6K0"/>
<dbReference type="OrthoDB" id="1099722at2"/>
<protein>
    <recommendedName>
        <fullName evidence="2">SMODS and SLOG-associating 2TM effector domain-containing protein</fullName>
    </recommendedName>
</protein>
<keyword evidence="1" id="KW-1133">Transmembrane helix</keyword>
<evidence type="ECO:0000259" key="2">
    <source>
        <dbReference type="Pfam" id="PF18186"/>
    </source>
</evidence>
<name>A0A4R1R6K0_9FIRM</name>
<feature type="transmembrane region" description="Helical" evidence="1">
    <location>
        <begin position="42"/>
        <end position="60"/>
    </location>
</feature>
<evidence type="ECO:0000313" key="3">
    <source>
        <dbReference type="EMBL" id="TCL61148.1"/>
    </source>
</evidence>
<dbReference type="NCBIfam" id="NF033632">
    <property type="entry name" value="SLATT_4"/>
    <property type="match status" value="1"/>
</dbReference>
<sequence>MQNDYEIFEDSVRNTFGGVMWSHKIHEKQSDLYAKQYKSMETAKILAASLTSVGIVSLIFTDQIWVKILSALISFVSVFVSAFFRSFDLQNMISSHTSVAHKLLNKRDELKLLILRIRLEQDTVAVLMEQYNELVKQVDEIYSDAPRTTDKAVKQARIALNIKQDNRFSELEIDDSLPEKLRREGRE</sequence>
<evidence type="ECO:0000313" key="4">
    <source>
        <dbReference type="Proteomes" id="UP000295718"/>
    </source>
</evidence>
<keyword evidence="1" id="KW-0812">Transmembrane</keyword>